<evidence type="ECO:0000256" key="2">
    <source>
        <dbReference type="ARBA" id="ARBA00023315"/>
    </source>
</evidence>
<proteinExistence type="predicted"/>
<evidence type="ECO:0000256" key="1">
    <source>
        <dbReference type="ARBA" id="ARBA00022679"/>
    </source>
</evidence>
<dbReference type="PROSITE" id="PS51186">
    <property type="entry name" value="GNAT"/>
    <property type="match status" value="1"/>
</dbReference>
<gene>
    <name evidence="4" type="ORF">KMZ29_23130</name>
</gene>
<dbReference type="Pfam" id="PF00583">
    <property type="entry name" value="Acetyltransf_1"/>
    <property type="match status" value="1"/>
</dbReference>
<dbReference type="InterPro" id="IPR016181">
    <property type="entry name" value="Acyl_CoA_acyltransferase"/>
</dbReference>
<accession>A0A975NDK4</accession>
<name>A0A975NDK4_9BRAD</name>
<dbReference type="CDD" id="cd04301">
    <property type="entry name" value="NAT_SF"/>
    <property type="match status" value="1"/>
</dbReference>
<dbReference type="GO" id="GO:0016747">
    <property type="term" value="F:acyltransferase activity, transferring groups other than amino-acyl groups"/>
    <property type="evidence" value="ECO:0007669"/>
    <property type="project" value="InterPro"/>
</dbReference>
<evidence type="ECO:0000259" key="3">
    <source>
        <dbReference type="PROSITE" id="PS51186"/>
    </source>
</evidence>
<dbReference type="EMBL" id="CP076134">
    <property type="protein sequence ID" value="QWG12561.1"/>
    <property type="molecule type" value="Genomic_DNA"/>
</dbReference>
<keyword evidence="2" id="KW-0012">Acyltransferase</keyword>
<keyword evidence="1" id="KW-0808">Transferase</keyword>
<evidence type="ECO:0000313" key="5">
    <source>
        <dbReference type="Proteomes" id="UP000680839"/>
    </source>
</evidence>
<evidence type="ECO:0000313" key="4">
    <source>
        <dbReference type="EMBL" id="QWG12561.1"/>
    </source>
</evidence>
<dbReference type="Proteomes" id="UP000680839">
    <property type="component" value="Chromosome"/>
</dbReference>
<feature type="domain" description="N-acetyltransferase" evidence="3">
    <location>
        <begin position="7"/>
        <end position="160"/>
    </location>
</feature>
<dbReference type="InterPro" id="IPR050832">
    <property type="entry name" value="Bact_Acetyltransf"/>
</dbReference>
<dbReference type="InterPro" id="IPR000182">
    <property type="entry name" value="GNAT_dom"/>
</dbReference>
<dbReference type="PANTHER" id="PTHR43877">
    <property type="entry name" value="AMINOALKYLPHOSPHONATE N-ACETYLTRANSFERASE-RELATED-RELATED"/>
    <property type="match status" value="1"/>
</dbReference>
<sequence>MSDKPNFRLRPLEEKDLETVAVFEGEIAKISFPDDPITDTRFYVKKLKQLMANKDAATFVADSGGELVGWANVSQRQNFITKERYADFHSIYVAPSQRGGGVVSALVNAVFDHCRKQGLDKVVFRTRADNERMKSVLTRVGFLPTQIYYEKALDREKSGS</sequence>
<dbReference type="Gene3D" id="3.40.630.30">
    <property type="match status" value="1"/>
</dbReference>
<dbReference type="SUPFAM" id="SSF55729">
    <property type="entry name" value="Acyl-CoA N-acyltransferases (Nat)"/>
    <property type="match status" value="1"/>
</dbReference>
<reference evidence="4" key="1">
    <citation type="submission" date="2021-06" db="EMBL/GenBank/DDBJ databases">
        <title>Bradyrhizobium sp. S2-20-1 Genome sequencing.</title>
        <authorList>
            <person name="Jin L."/>
        </authorList>
    </citation>
    <scope>NUCLEOTIDE SEQUENCE</scope>
    <source>
        <strain evidence="4">S2-20-1</strain>
    </source>
</reference>
<dbReference type="AlphaFoldDB" id="A0A975NDK4"/>
<dbReference type="RefSeq" id="WP_215621367.1">
    <property type="nucleotide sequence ID" value="NZ_CP076134.1"/>
</dbReference>
<protein>
    <submittedName>
        <fullName evidence="4">GNAT family N-acetyltransferase</fullName>
    </submittedName>
</protein>
<organism evidence="4 5">
    <name type="scientific">Bradyrhizobium sediminis</name>
    <dbReference type="NCBI Taxonomy" id="2840469"/>
    <lineage>
        <taxon>Bacteria</taxon>
        <taxon>Pseudomonadati</taxon>
        <taxon>Pseudomonadota</taxon>
        <taxon>Alphaproteobacteria</taxon>
        <taxon>Hyphomicrobiales</taxon>
        <taxon>Nitrobacteraceae</taxon>
        <taxon>Bradyrhizobium</taxon>
    </lineage>
</organism>